<reference evidence="3" key="1">
    <citation type="submission" date="2019-08" db="EMBL/GenBank/DDBJ databases">
        <title>The improved chromosome-level genome for the pearl oyster Pinctada fucata martensii using PacBio sequencing and Hi-C.</title>
        <authorList>
            <person name="Zheng Z."/>
        </authorList>
    </citation>
    <scope>NUCLEOTIDE SEQUENCE</scope>
    <source>
        <strain evidence="3">ZZ-2019</strain>
        <tissue evidence="3">Adductor muscle</tissue>
    </source>
</reference>
<organism evidence="3 4">
    <name type="scientific">Pinctada imbricata</name>
    <name type="common">Atlantic pearl-oyster</name>
    <name type="synonym">Pinctada martensii</name>
    <dbReference type="NCBI Taxonomy" id="66713"/>
    <lineage>
        <taxon>Eukaryota</taxon>
        <taxon>Metazoa</taxon>
        <taxon>Spiralia</taxon>
        <taxon>Lophotrochozoa</taxon>
        <taxon>Mollusca</taxon>
        <taxon>Bivalvia</taxon>
        <taxon>Autobranchia</taxon>
        <taxon>Pteriomorphia</taxon>
        <taxon>Pterioida</taxon>
        <taxon>Pterioidea</taxon>
        <taxon>Pteriidae</taxon>
        <taxon>Pinctada</taxon>
    </lineage>
</organism>
<proteinExistence type="predicted"/>
<sequence length="457" mass="51862">MENVTVIWRLNVMRIQSVAVLKAHIPTVIHHIVIVTFVVVSKILIVPVTPEHMVIVTRTEIVIVIRTLVVMMILNVRVPRENMDTVIPLDNVTVIHMTVDVTMMMTVPVPPEHTDIVTPRRIVTVILTLVVMTILNVNVPRENMDIVTSNGKCFCHSHPGCDDDSECTCPPGEHGHCDSNGKCFCHSHPGCDDDSECTCPLGEHGHCDSNGKCFCHSHKRRIELSDRQHFRGVWRKVFQQIVGIPMGTNCAPLLADIFLYSYEAEFIQSLVSEGKSYLDSDFNFTYRYIDDVLSINNPKFADNLSSIYPSEFEVKETTETNNSAFYLDIMLSYDTDGHMNTSLYEKRDDFNFSITNFPFLSSNSPSSPAYGVFISQLMRYARASTKYTDFVLRARRLSDKLQSQGYVCDRLTSSLRKRREVISNKTPLQHQKQNTKTPDAKTQKTSTARDGKETHDM</sequence>
<gene>
    <name evidence="3" type="ORF">FSP39_022488</name>
</gene>
<keyword evidence="2" id="KW-0472">Membrane</keyword>
<keyword evidence="2" id="KW-0812">Transmembrane</keyword>
<evidence type="ECO:0000256" key="1">
    <source>
        <dbReference type="SAM" id="MobiDB-lite"/>
    </source>
</evidence>
<comment type="caution">
    <text evidence="3">The sequence shown here is derived from an EMBL/GenBank/DDBJ whole genome shotgun (WGS) entry which is preliminary data.</text>
</comment>
<evidence type="ECO:0000313" key="3">
    <source>
        <dbReference type="EMBL" id="KAK3098729.1"/>
    </source>
</evidence>
<keyword evidence="2" id="KW-1133">Transmembrane helix</keyword>
<feature type="compositionally biased region" description="Basic and acidic residues" evidence="1">
    <location>
        <begin position="438"/>
        <end position="457"/>
    </location>
</feature>
<feature type="transmembrane region" description="Helical" evidence="2">
    <location>
        <begin position="122"/>
        <end position="139"/>
    </location>
</feature>
<dbReference type="EMBL" id="VSWD01000007">
    <property type="protein sequence ID" value="KAK3098729.1"/>
    <property type="molecule type" value="Genomic_DNA"/>
</dbReference>
<feature type="transmembrane region" description="Helical" evidence="2">
    <location>
        <begin position="28"/>
        <end position="49"/>
    </location>
</feature>
<feature type="region of interest" description="Disordered" evidence="1">
    <location>
        <begin position="420"/>
        <end position="457"/>
    </location>
</feature>
<dbReference type="PANTHER" id="PTHR21301:SF10">
    <property type="entry name" value="REVERSE TRANSCRIPTASE DOMAIN-CONTAINING PROTEIN"/>
    <property type="match status" value="1"/>
</dbReference>
<feature type="transmembrane region" description="Helical" evidence="2">
    <location>
        <begin position="61"/>
        <end position="78"/>
    </location>
</feature>
<dbReference type="PANTHER" id="PTHR21301">
    <property type="entry name" value="REVERSE TRANSCRIPTASE"/>
    <property type="match status" value="1"/>
</dbReference>
<keyword evidence="4" id="KW-1185">Reference proteome</keyword>
<accession>A0AA89BY53</accession>
<feature type="compositionally biased region" description="Polar residues" evidence="1">
    <location>
        <begin position="423"/>
        <end position="437"/>
    </location>
</feature>
<evidence type="ECO:0000313" key="4">
    <source>
        <dbReference type="Proteomes" id="UP001186944"/>
    </source>
</evidence>
<protein>
    <submittedName>
        <fullName evidence="3">Uncharacterized protein</fullName>
    </submittedName>
</protein>
<dbReference type="Proteomes" id="UP001186944">
    <property type="component" value="Unassembled WGS sequence"/>
</dbReference>
<evidence type="ECO:0000256" key="2">
    <source>
        <dbReference type="SAM" id="Phobius"/>
    </source>
</evidence>
<name>A0AA89BY53_PINIB</name>
<dbReference type="AlphaFoldDB" id="A0AA89BY53"/>